<keyword evidence="2" id="KW-0677">Repeat</keyword>
<dbReference type="InterPro" id="IPR001611">
    <property type="entry name" value="Leu-rich_rpt"/>
</dbReference>
<dbReference type="KEGG" id="anf:AQPE_1104"/>
<dbReference type="InterPro" id="IPR025875">
    <property type="entry name" value="Leu-rich_rpt_4"/>
</dbReference>
<evidence type="ECO:0000313" key="4">
    <source>
        <dbReference type="Proteomes" id="UP001193389"/>
    </source>
</evidence>
<keyword evidence="1" id="KW-0433">Leucine-rich repeat</keyword>
<evidence type="ECO:0000313" key="3">
    <source>
        <dbReference type="EMBL" id="BBE16957.1"/>
    </source>
</evidence>
<dbReference type="EMBL" id="AP018694">
    <property type="protein sequence ID" value="BBE16957.1"/>
    <property type="molecule type" value="Genomic_DNA"/>
</dbReference>
<accession>A0A5K7S629</accession>
<dbReference type="Gene3D" id="3.80.10.10">
    <property type="entry name" value="Ribonuclease Inhibitor"/>
    <property type="match status" value="1"/>
</dbReference>
<evidence type="ECO:0000256" key="1">
    <source>
        <dbReference type="ARBA" id="ARBA00022614"/>
    </source>
</evidence>
<dbReference type="Pfam" id="PF12799">
    <property type="entry name" value="LRR_4"/>
    <property type="match status" value="1"/>
</dbReference>
<dbReference type="InterPro" id="IPR050836">
    <property type="entry name" value="SDS22/Internalin_LRR"/>
</dbReference>
<dbReference type="PROSITE" id="PS51450">
    <property type="entry name" value="LRR"/>
    <property type="match status" value="2"/>
</dbReference>
<protein>
    <submittedName>
        <fullName evidence="3">Cwp66 homolog/N-acetylmuramoyl-L-alanine amidase</fullName>
    </submittedName>
</protein>
<proteinExistence type="predicted"/>
<organism evidence="3 4">
    <name type="scientific">Aquipluma nitroreducens</name>
    <dbReference type="NCBI Taxonomy" id="2010828"/>
    <lineage>
        <taxon>Bacteria</taxon>
        <taxon>Pseudomonadati</taxon>
        <taxon>Bacteroidota</taxon>
        <taxon>Bacteroidia</taxon>
        <taxon>Marinilabiliales</taxon>
        <taxon>Prolixibacteraceae</taxon>
        <taxon>Aquipluma</taxon>
    </lineage>
</organism>
<dbReference type="InterPro" id="IPR032675">
    <property type="entry name" value="LRR_dom_sf"/>
</dbReference>
<reference evidence="3" key="1">
    <citation type="journal article" date="2020" name="Int. J. Syst. Evol. Microbiol.">
        <title>Aquipluma nitroreducens gen. nov. sp. nov., a novel facultatively anaerobic bacterium isolated from a freshwater lake.</title>
        <authorList>
            <person name="Watanabe M."/>
            <person name="Kojima H."/>
            <person name="Fukui M."/>
        </authorList>
    </citation>
    <scope>NUCLEOTIDE SEQUENCE</scope>
    <source>
        <strain evidence="3">MeG22</strain>
    </source>
</reference>
<name>A0A5K7S629_9BACT</name>
<dbReference type="Proteomes" id="UP001193389">
    <property type="component" value="Chromosome"/>
</dbReference>
<dbReference type="AlphaFoldDB" id="A0A5K7S629"/>
<dbReference type="RefSeq" id="WP_318349989.1">
    <property type="nucleotide sequence ID" value="NZ_AP018694.1"/>
</dbReference>
<evidence type="ECO:0000256" key="2">
    <source>
        <dbReference type="ARBA" id="ARBA00022737"/>
    </source>
</evidence>
<sequence length="295" mass="34314">MEKTNDLKERLLEAWSEVNLNKISRNLIRLYKEKEYEKLNIISGMLSEWVEIVIEPDGKGFAKIISLYHPDRGDYYRGLISSAARQEDILTLARFEHIFVIENIEEIAATIESYEDIDYHPEYEWDVKDTGFSYFQDKKKKPRKGKQKVKSEGYSFYEAMQIRQYGDMDTTFPTYYLEDLDEIELSESEIDDLDGVEYCIHTVSMDLSFNLIYDLSPLASLVYLQELNLSNNQIEYIDDISNLQQLKSIDLSNNSITDILPLLEIEVLECADLSGNKIPQEQIKGLRDTGVTVDY</sequence>
<dbReference type="SUPFAM" id="SSF52058">
    <property type="entry name" value="L domain-like"/>
    <property type="match status" value="1"/>
</dbReference>
<dbReference type="PANTHER" id="PTHR46652">
    <property type="entry name" value="LEUCINE-RICH REPEAT AND IQ DOMAIN-CONTAINING PROTEIN 1-RELATED"/>
    <property type="match status" value="1"/>
</dbReference>
<dbReference type="PANTHER" id="PTHR46652:SF3">
    <property type="entry name" value="LEUCINE-RICH REPEAT-CONTAINING PROTEIN 9"/>
    <property type="match status" value="1"/>
</dbReference>
<gene>
    <name evidence="3" type="ORF">AQPE_1104</name>
</gene>
<keyword evidence="4" id="KW-1185">Reference proteome</keyword>